<dbReference type="RefSeq" id="WP_132538160.1">
    <property type="nucleotide sequence ID" value="NZ_SLWY01000002.1"/>
</dbReference>
<dbReference type="InterPro" id="IPR002299">
    <property type="entry name" value="Porin_Neis"/>
</dbReference>
<keyword evidence="10" id="KW-0998">Cell outer membrane</keyword>
<feature type="domain" description="Porin" evidence="12">
    <location>
        <begin position="7"/>
        <end position="317"/>
    </location>
</feature>
<feature type="signal peptide" evidence="11">
    <location>
        <begin position="1"/>
        <end position="22"/>
    </location>
</feature>
<dbReference type="PANTHER" id="PTHR34501">
    <property type="entry name" value="PROTEIN YDDL-RELATED"/>
    <property type="match status" value="1"/>
</dbReference>
<keyword evidence="6 11" id="KW-0732">Signal</keyword>
<accession>A0A4R2L981</accession>
<evidence type="ECO:0000256" key="11">
    <source>
        <dbReference type="SAM" id="SignalP"/>
    </source>
</evidence>
<dbReference type="SUPFAM" id="SSF56935">
    <property type="entry name" value="Porins"/>
    <property type="match status" value="1"/>
</dbReference>
<comment type="subcellular location">
    <subcellularLocation>
        <location evidence="1">Cell outer membrane</location>
        <topology evidence="1">Multi-pass membrane protein</topology>
    </subcellularLocation>
</comment>
<keyword evidence="5" id="KW-0812">Transmembrane</keyword>
<dbReference type="PRINTS" id="PR00182">
    <property type="entry name" value="ECOLNEIPORIN"/>
</dbReference>
<dbReference type="Gene3D" id="2.40.160.10">
    <property type="entry name" value="Porin"/>
    <property type="match status" value="1"/>
</dbReference>
<dbReference type="InterPro" id="IPR050298">
    <property type="entry name" value="Gram-neg_bact_OMP"/>
</dbReference>
<keyword evidence="14" id="KW-1185">Reference proteome</keyword>
<keyword evidence="9" id="KW-0472">Membrane</keyword>
<evidence type="ECO:0000256" key="4">
    <source>
        <dbReference type="ARBA" id="ARBA00022452"/>
    </source>
</evidence>
<dbReference type="GO" id="GO:0034220">
    <property type="term" value="P:monoatomic ion transmembrane transport"/>
    <property type="evidence" value="ECO:0007669"/>
    <property type="project" value="InterPro"/>
</dbReference>
<comment type="caution">
    <text evidence="13">The sequence shown here is derived from an EMBL/GenBank/DDBJ whole genome shotgun (WGS) entry which is preliminary data.</text>
</comment>
<dbReference type="InterPro" id="IPR023614">
    <property type="entry name" value="Porin_dom_sf"/>
</dbReference>
<dbReference type="InterPro" id="IPR033900">
    <property type="entry name" value="Gram_neg_porin_domain"/>
</dbReference>
<evidence type="ECO:0000256" key="6">
    <source>
        <dbReference type="ARBA" id="ARBA00022729"/>
    </source>
</evidence>
<dbReference type="CDD" id="cd00342">
    <property type="entry name" value="gram_neg_porins"/>
    <property type="match status" value="1"/>
</dbReference>
<evidence type="ECO:0000313" key="14">
    <source>
        <dbReference type="Proteomes" id="UP000295765"/>
    </source>
</evidence>
<dbReference type="EMBL" id="SLWY01000002">
    <property type="protein sequence ID" value="TCO83321.1"/>
    <property type="molecule type" value="Genomic_DNA"/>
</dbReference>
<evidence type="ECO:0000256" key="9">
    <source>
        <dbReference type="ARBA" id="ARBA00023136"/>
    </source>
</evidence>
<name>A0A4R2L981_9GAMM</name>
<evidence type="ECO:0000256" key="10">
    <source>
        <dbReference type="ARBA" id="ARBA00023237"/>
    </source>
</evidence>
<evidence type="ECO:0000313" key="13">
    <source>
        <dbReference type="EMBL" id="TCO83321.1"/>
    </source>
</evidence>
<evidence type="ECO:0000256" key="1">
    <source>
        <dbReference type="ARBA" id="ARBA00004571"/>
    </source>
</evidence>
<keyword evidence="8" id="KW-0626">Porin</keyword>
<evidence type="ECO:0000256" key="5">
    <source>
        <dbReference type="ARBA" id="ARBA00022692"/>
    </source>
</evidence>
<keyword evidence="3" id="KW-0813">Transport</keyword>
<feature type="chain" id="PRO_5020527861" evidence="11">
    <location>
        <begin position="23"/>
        <end position="343"/>
    </location>
</feature>
<proteinExistence type="predicted"/>
<dbReference type="GO" id="GO:0046930">
    <property type="term" value="C:pore complex"/>
    <property type="evidence" value="ECO:0007669"/>
    <property type="project" value="UniProtKB-KW"/>
</dbReference>
<gene>
    <name evidence="13" type="ORF">EV699_10219</name>
</gene>
<evidence type="ECO:0000256" key="3">
    <source>
        <dbReference type="ARBA" id="ARBA00022448"/>
    </source>
</evidence>
<dbReference type="Proteomes" id="UP000295765">
    <property type="component" value="Unassembled WGS sequence"/>
</dbReference>
<dbReference type="GO" id="GO:0015288">
    <property type="term" value="F:porin activity"/>
    <property type="evidence" value="ECO:0007669"/>
    <property type="project" value="UniProtKB-KW"/>
</dbReference>
<keyword evidence="7" id="KW-0406">Ion transport</keyword>
<evidence type="ECO:0000256" key="8">
    <source>
        <dbReference type="ARBA" id="ARBA00023114"/>
    </source>
</evidence>
<evidence type="ECO:0000256" key="2">
    <source>
        <dbReference type="ARBA" id="ARBA00011233"/>
    </source>
</evidence>
<protein>
    <submittedName>
        <fullName evidence="13">Putative porin</fullName>
    </submittedName>
</protein>
<reference evidence="13 14" key="1">
    <citation type="submission" date="2019-03" db="EMBL/GenBank/DDBJ databases">
        <title>Genomic Encyclopedia of Type Strains, Phase IV (KMG-IV): sequencing the most valuable type-strain genomes for metagenomic binning, comparative biology and taxonomic classification.</title>
        <authorList>
            <person name="Goeker M."/>
        </authorList>
    </citation>
    <scope>NUCLEOTIDE SEQUENCE [LARGE SCALE GENOMIC DNA]</scope>
    <source>
        <strain evidence="13 14">DSM 25287</strain>
    </source>
</reference>
<organism evidence="13 14">
    <name type="scientific">Plasticicumulans lactativorans</name>
    <dbReference type="NCBI Taxonomy" id="1133106"/>
    <lineage>
        <taxon>Bacteria</taxon>
        <taxon>Pseudomonadati</taxon>
        <taxon>Pseudomonadota</taxon>
        <taxon>Gammaproteobacteria</taxon>
        <taxon>Candidatus Competibacteraceae</taxon>
        <taxon>Plasticicumulans</taxon>
    </lineage>
</organism>
<dbReference type="GO" id="GO:0009279">
    <property type="term" value="C:cell outer membrane"/>
    <property type="evidence" value="ECO:0007669"/>
    <property type="project" value="UniProtKB-SubCell"/>
</dbReference>
<dbReference type="PANTHER" id="PTHR34501:SF9">
    <property type="entry name" value="MAJOR OUTER MEMBRANE PROTEIN P.IA"/>
    <property type="match status" value="1"/>
</dbReference>
<dbReference type="PRINTS" id="PR00184">
    <property type="entry name" value="NEISSPPORIN"/>
</dbReference>
<comment type="subunit">
    <text evidence="2">Homotrimer.</text>
</comment>
<evidence type="ECO:0000256" key="7">
    <source>
        <dbReference type="ARBA" id="ARBA00023065"/>
    </source>
</evidence>
<evidence type="ECO:0000259" key="12">
    <source>
        <dbReference type="Pfam" id="PF13609"/>
    </source>
</evidence>
<dbReference type="AlphaFoldDB" id="A0A4R2L981"/>
<sequence length="343" mass="36864">MNKSLIALAVAGALAASAVAKAETTLYGSARVSVNYTDDKRNVITDTDVDVSSWDVRNEASRLGVRGSEDLGGGLSAIYQYEFGVNIDGKADGSPFNQRLSWVGLKGGFGSVTAGRQWSPYYNAVGIDDVFNGDDGGASYYYLGMPHRISNAVVYTSPSFSGLTLAGAITMDGAGNDLDDPLKKSDGVDLYDLAASYKNGPLVLGAAYRGFESVAGGESGNAFYGSDGHVWGLAASYEFFNALNLIASYQDAEFTDGFGAKAYSITGEYKFGANTLRAAWGRFDVDDADENYDNWRVGYQYNLSKRTRLWAEYRDSDFASQGASVVAFGHEYNHFAAGIRHDF</sequence>
<dbReference type="OrthoDB" id="784582at2"/>
<keyword evidence="4" id="KW-1134">Transmembrane beta strand</keyword>
<dbReference type="Pfam" id="PF13609">
    <property type="entry name" value="Porin_4"/>
    <property type="match status" value="1"/>
</dbReference>
<dbReference type="InterPro" id="IPR001702">
    <property type="entry name" value="Porin_Gram-ve"/>
</dbReference>